<name>A0A2P6PC33_ROSCH</name>
<dbReference type="STRING" id="74649.A0A2P6PC33"/>
<accession>A0A2P6PC33</accession>
<organism evidence="2 3">
    <name type="scientific">Rosa chinensis</name>
    <name type="common">China rose</name>
    <dbReference type="NCBI Taxonomy" id="74649"/>
    <lineage>
        <taxon>Eukaryota</taxon>
        <taxon>Viridiplantae</taxon>
        <taxon>Streptophyta</taxon>
        <taxon>Embryophyta</taxon>
        <taxon>Tracheophyta</taxon>
        <taxon>Spermatophyta</taxon>
        <taxon>Magnoliopsida</taxon>
        <taxon>eudicotyledons</taxon>
        <taxon>Gunneridae</taxon>
        <taxon>Pentapetalae</taxon>
        <taxon>rosids</taxon>
        <taxon>fabids</taxon>
        <taxon>Rosales</taxon>
        <taxon>Rosaceae</taxon>
        <taxon>Rosoideae</taxon>
        <taxon>Rosoideae incertae sedis</taxon>
        <taxon>Rosa</taxon>
    </lineage>
</organism>
<protein>
    <recommendedName>
        <fullName evidence="1">DUF908 domain-containing protein</fullName>
    </recommendedName>
</protein>
<dbReference type="AlphaFoldDB" id="A0A2P6PC33"/>
<dbReference type="Gramene" id="PRQ19478">
    <property type="protein sequence ID" value="PRQ19478"/>
    <property type="gene ID" value="RchiOBHm_Chr7g0217651"/>
</dbReference>
<dbReference type="Proteomes" id="UP000238479">
    <property type="component" value="Chromosome 7"/>
</dbReference>
<dbReference type="EMBL" id="PDCK01000045">
    <property type="protein sequence ID" value="PRQ19478.1"/>
    <property type="molecule type" value="Genomic_DNA"/>
</dbReference>
<evidence type="ECO:0000313" key="2">
    <source>
        <dbReference type="EMBL" id="PRQ19478.1"/>
    </source>
</evidence>
<dbReference type="InterPro" id="IPR010309">
    <property type="entry name" value="E3_Ub_ligase_DUF908"/>
</dbReference>
<dbReference type="Pfam" id="PF06012">
    <property type="entry name" value="DUF908"/>
    <property type="match status" value="1"/>
</dbReference>
<feature type="domain" description="DUF908" evidence="1">
    <location>
        <begin position="22"/>
        <end position="128"/>
    </location>
</feature>
<proteinExistence type="predicted"/>
<comment type="caution">
    <text evidence="2">The sequence shown here is derived from an EMBL/GenBank/DDBJ whole genome shotgun (WGS) entry which is preliminary data.</text>
</comment>
<keyword evidence="3" id="KW-1185">Reference proteome</keyword>
<reference evidence="2 3" key="1">
    <citation type="journal article" date="2018" name="Nat. Genet.">
        <title>The Rosa genome provides new insights in the design of modern roses.</title>
        <authorList>
            <person name="Bendahmane M."/>
        </authorList>
    </citation>
    <scope>NUCLEOTIDE SEQUENCE [LARGE SCALE GENOMIC DNA]</scope>
    <source>
        <strain evidence="3">cv. Old Blush</strain>
    </source>
</reference>
<evidence type="ECO:0000313" key="3">
    <source>
        <dbReference type="Proteomes" id="UP000238479"/>
    </source>
</evidence>
<sequence>MGVPKVRRRAAAMQIILPVTDLIHIPDLHLLKEDDLKLMGQFIKDYRVPPEIWFSLLTRIRYSRAFRSPRTCKLGLLAFTVLVHTSDAPEELLSFFANEPDYINRSIRIVPSEVVSGTIRTNTMPLLKIMHQPSCPLHHIVSVSAST</sequence>
<evidence type="ECO:0000259" key="1">
    <source>
        <dbReference type="Pfam" id="PF06012"/>
    </source>
</evidence>
<gene>
    <name evidence="2" type="ORF">RchiOBHm_Chr7g0217651</name>
</gene>